<name>A0A9Q0KIK7_9MAGN</name>
<protein>
    <submittedName>
        <fullName evidence="2">Uncharacterized protein</fullName>
    </submittedName>
</protein>
<keyword evidence="3" id="KW-1185">Reference proteome</keyword>
<feature type="compositionally biased region" description="Polar residues" evidence="1">
    <location>
        <begin position="201"/>
        <end position="210"/>
    </location>
</feature>
<proteinExistence type="predicted"/>
<evidence type="ECO:0000313" key="3">
    <source>
        <dbReference type="Proteomes" id="UP001141806"/>
    </source>
</evidence>
<accession>A0A9Q0KIK7</accession>
<dbReference type="AlphaFoldDB" id="A0A9Q0KIK7"/>
<evidence type="ECO:0000256" key="1">
    <source>
        <dbReference type="SAM" id="MobiDB-lite"/>
    </source>
</evidence>
<feature type="region of interest" description="Disordered" evidence="1">
    <location>
        <begin position="258"/>
        <end position="302"/>
    </location>
</feature>
<comment type="caution">
    <text evidence="2">The sequence shown here is derived from an EMBL/GenBank/DDBJ whole genome shotgun (WGS) entry which is preliminary data.</text>
</comment>
<reference evidence="2" key="1">
    <citation type="journal article" date="2023" name="Plant J.">
        <title>The genome of the king protea, Protea cynaroides.</title>
        <authorList>
            <person name="Chang J."/>
            <person name="Duong T.A."/>
            <person name="Schoeman C."/>
            <person name="Ma X."/>
            <person name="Roodt D."/>
            <person name="Barker N."/>
            <person name="Li Z."/>
            <person name="Van de Peer Y."/>
            <person name="Mizrachi E."/>
        </authorList>
    </citation>
    <scope>NUCLEOTIDE SEQUENCE</scope>
    <source>
        <tissue evidence="2">Young leaves</tissue>
    </source>
</reference>
<evidence type="ECO:0000313" key="2">
    <source>
        <dbReference type="EMBL" id="KAJ4970899.1"/>
    </source>
</evidence>
<feature type="compositionally biased region" description="Basic and acidic residues" evidence="1">
    <location>
        <begin position="33"/>
        <end position="43"/>
    </location>
</feature>
<organism evidence="2 3">
    <name type="scientific">Protea cynaroides</name>
    <dbReference type="NCBI Taxonomy" id="273540"/>
    <lineage>
        <taxon>Eukaryota</taxon>
        <taxon>Viridiplantae</taxon>
        <taxon>Streptophyta</taxon>
        <taxon>Embryophyta</taxon>
        <taxon>Tracheophyta</taxon>
        <taxon>Spermatophyta</taxon>
        <taxon>Magnoliopsida</taxon>
        <taxon>Proteales</taxon>
        <taxon>Proteaceae</taxon>
        <taxon>Protea</taxon>
    </lineage>
</organism>
<feature type="region of interest" description="Disordered" evidence="1">
    <location>
        <begin position="182"/>
        <end position="210"/>
    </location>
</feature>
<dbReference type="EMBL" id="JAMYWD010000005">
    <property type="protein sequence ID" value="KAJ4970899.1"/>
    <property type="molecule type" value="Genomic_DNA"/>
</dbReference>
<gene>
    <name evidence="2" type="ORF">NE237_003998</name>
</gene>
<dbReference type="Proteomes" id="UP001141806">
    <property type="component" value="Unassembled WGS sequence"/>
</dbReference>
<sequence length="302" mass="31805">MQSNHGLTRNPCDIRVPENALNSQSLSPGLIRDPNDTRFSEPIRDPRSLVLNGVGNRVSEPVLNAAGFKVSEPVMNEQGVRIPEPVRTAADLMVSKPEINTTGVSVSELVTNAAGIGASVRTIIENCSAPVMVTTEVVPKEAVDAEDGVREHAGVQDVRAAAPSSGDTMRNRNSEILMEKGKEVAGEASTSVANAHEKASDQSNDVQESSVAVQPVIIPMVAGGGGEVTHTNLNHIAEPNVGLDLVGSTSRELWSDIAEKEDEQNADPSALDDSDHSHQEDELNMAESKPNNVNTVNGSGGG</sequence>
<feature type="region of interest" description="Disordered" evidence="1">
    <location>
        <begin position="1"/>
        <end position="43"/>
    </location>
</feature>
<feature type="compositionally biased region" description="Low complexity" evidence="1">
    <location>
        <begin position="291"/>
        <end position="302"/>
    </location>
</feature>